<sequence length="230" mass="28068">MINNILNDLKDFMMLKKNFEEKKREIKKSIIQIKIKKRVNKYPIFWLFYLIKNSDKFINNIYNKHTELQERCNLISFCLKQKNKLTNEIWGGKITKKYLENELNENEYSLKLFVILCYIYDISFIFLFNNGTYFMSNEDPEFIIQQTDDNKILNYIQFFENNEKNKYLQSIYLSQKRINKMCHKLKSNSAYKKDELIKMCENYGIEVNEDKKKQELYDLLDEYCINHSIF</sequence>
<organism evidence="1">
    <name type="scientific">viral metagenome</name>
    <dbReference type="NCBI Taxonomy" id="1070528"/>
    <lineage>
        <taxon>unclassified sequences</taxon>
        <taxon>metagenomes</taxon>
        <taxon>organismal metagenomes</taxon>
    </lineage>
</organism>
<reference evidence="1" key="1">
    <citation type="journal article" date="2020" name="Nature">
        <title>Giant virus diversity and host interactions through global metagenomics.</title>
        <authorList>
            <person name="Schulz F."/>
            <person name="Roux S."/>
            <person name="Paez-Espino D."/>
            <person name="Jungbluth S."/>
            <person name="Walsh D.A."/>
            <person name="Denef V.J."/>
            <person name="McMahon K.D."/>
            <person name="Konstantinidis K.T."/>
            <person name="Eloe-Fadrosh E.A."/>
            <person name="Kyrpides N.C."/>
            <person name="Woyke T."/>
        </authorList>
    </citation>
    <scope>NUCLEOTIDE SEQUENCE</scope>
    <source>
        <strain evidence="1">GVMAG-M-3300023179-71</strain>
    </source>
</reference>
<dbReference type="EMBL" id="MN739882">
    <property type="protein sequence ID" value="QHT75814.1"/>
    <property type="molecule type" value="Genomic_DNA"/>
</dbReference>
<evidence type="ECO:0000313" key="1">
    <source>
        <dbReference type="EMBL" id="QHT75814.1"/>
    </source>
</evidence>
<protein>
    <recommendedName>
        <fullName evidence="2">SAP domain-containing protein</fullName>
    </recommendedName>
</protein>
<accession>A0A6C0H5J4</accession>
<proteinExistence type="predicted"/>
<dbReference type="AlphaFoldDB" id="A0A6C0H5J4"/>
<name>A0A6C0H5J4_9ZZZZ</name>
<evidence type="ECO:0008006" key="2">
    <source>
        <dbReference type="Google" id="ProtNLM"/>
    </source>
</evidence>